<dbReference type="GeneID" id="27899211"/>
<dbReference type="Pfam" id="PF00067">
    <property type="entry name" value="p450"/>
    <property type="match status" value="1"/>
</dbReference>
<keyword evidence="7" id="KW-1185">Reference proteome</keyword>
<organism evidence="6 7">
    <name type="scientific">Sphaerulina musiva (strain SO2202)</name>
    <name type="common">Poplar stem canker fungus</name>
    <name type="synonym">Septoria musiva</name>
    <dbReference type="NCBI Taxonomy" id="692275"/>
    <lineage>
        <taxon>Eukaryota</taxon>
        <taxon>Fungi</taxon>
        <taxon>Dikarya</taxon>
        <taxon>Ascomycota</taxon>
        <taxon>Pezizomycotina</taxon>
        <taxon>Dothideomycetes</taxon>
        <taxon>Dothideomycetidae</taxon>
        <taxon>Mycosphaerellales</taxon>
        <taxon>Mycosphaerellaceae</taxon>
        <taxon>Sphaerulina</taxon>
    </lineage>
</organism>
<evidence type="ECO:0000313" key="7">
    <source>
        <dbReference type="Proteomes" id="UP000016931"/>
    </source>
</evidence>
<dbReference type="OMA" id="REMILNW"/>
<dbReference type="STRING" id="692275.N1QFU7"/>
<dbReference type="GO" id="GO:0020037">
    <property type="term" value="F:heme binding"/>
    <property type="evidence" value="ECO:0007669"/>
    <property type="project" value="InterPro"/>
</dbReference>
<keyword evidence="2" id="KW-0479">Metal-binding</keyword>
<dbReference type="GO" id="GO:0044550">
    <property type="term" value="P:secondary metabolite biosynthetic process"/>
    <property type="evidence" value="ECO:0007669"/>
    <property type="project" value="UniProtKB-ARBA"/>
</dbReference>
<keyword evidence="4" id="KW-0408">Iron</keyword>
<dbReference type="PANTHER" id="PTHR24305:SF235">
    <property type="entry name" value="CYTOCHROME P450 MONOOXYGENASE APDB-RELATED"/>
    <property type="match status" value="1"/>
</dbReference>
<dbReference type="Gene3D" id="1.10.630.10">
    <property type="entry name" value="Cytochrome P450"/>
    <property type="match status" value="1"/>
</dbReference>
<dbReference type="eggNOG" id="KOG0156">
    <property type="taxonomic scope" value="Eukaryota"/>
</dbReference>
<dbReference type="GO" id="GO:0005506">
    <property type="term" value="F:iron ion binding"/>
    <property type="evidence" value="ECO:0007669"/>
    <property type="project" value="InterPro"/>
</dbReference>
<dbReference type="InterPro" id="IPR050121">
    <property type="entry name" value="Cytochrome_P450_monoxygenase"/>
</dbReference>
<evidence type="ECO:0000256" key="2">
    <source>
        <dbReference type="ARBA" id="ARBA00022723"/>
    </source>
</evidence>
<dbReference type="GO" id="GO:0016705">
    <property type="term" value="F:oxidoreductase activity, acting on paired donors, with incorporation or reduction of molecular oxygen"/>
    <property type="evidence" value="ECO:0007669"/>
    <property type="project" value="InterPro"/>
</dbReference>
<accession>N1QFU7</accession>
<dbReference type="OrthoDB" id="3650045at2759"/>
<evidence type="ECO:0000256" key="3">
    <source>
        <dbReference type="ARBA" id="ARBA00023002"/>
    </source>
</evidence>
<sequence>MFTNWTHQMLGDRSYAQVILLLVTSLVLFIGVSLTRSRERLSRSGIFDANGEPIFELTKDARVDKFIYPSALSQQGRDHAGDKPFLIRNGKRRELVITRPDHIRDFYRGDTSAHPKPVNLNMGQYFGQILGDAVGAKDGERWKVVRKYFDPFFSFQASRQVLQSLHTGVAEWCEELPRHTVAPSHSHEKFHCDIKKLCRFLPFRLMAAYLYGEVFDSKAYSELLDLNVLHEVILHDVILSTKLASKWGWLDTAARRRAQEYNRRWETFNMHMIHRARVANLGSPAEQIYHGTESTPAMKKTEFLHTMDEILFANIDVSAAVLHTMLQRLASNTSIQEALRHEIRSQALDSEDGAVIDYIAGQSSLLHRVVMESMRFSPAFAFSLPECTAVPKVIGGFRVPAHTSVIIDAGRLNSDTKTWGPSADEFQPQRFETISPLKCRYEMMRFGVGANSGRCLGKHFADAIFKLAAVCMVQQYEIRPGESDGMAGQEQLELVRLARIGRCRL</sequence>
<evidence type="ECO:0000256" key="5">
    <source>
        <dbReference type="SAM" id="Phobius"/>
    </source>
</evidence>
<dbReference type="AlphaFoldDB" id="N1QFU7"/>
<keyword evidence="5" id="KW-1133">Transmembrane helix</keyword>
<dbReference type="RefSeq" id="XP_016760309.1">
    <property type="nucleotide sequence ID" value="XM_016902074.1"/>
</dbReference>
<evidence type="ECO:0000256" key="4">
    <source>
        <dbReference type="ARBA" id="ARBA00023004"/>
    </source>
</evidence>
<dbReference type="SUPFAM" id="SSF48264">
    <property type="entry name" value="Cytochrome P450"/>
    <property type="match status" value="1"/>
</dbReference>
<keyword evidence="5" id="KW-0812">Transmembrane</keyword>
<feature type="transmembrane region" description="Helical" evidence="5">
    <location>
        <begin position="15"/>
        <end position="34"/>
    </location>
</feature>
<dbReference type="GO" id="GO:0004497">
    <property type="term" value="F:monooxygenase activity"/>
    <property type="evidence" value="ECO:0007669"/>
    <property type="project" value="InterPro"/>
</dbReference>
<dbReference type="EMBL" id="KB456265">
    <property type="protein sequence ID" value="EMF12188.1"/>
    <property type="molecule type" value="Genomic_DNA"/>
</dbReference>
<proteinExistence type="predicted"/>
<gene>
    <name evidence="6" type="ORF">SEPMUDRAFT_126492</name>
</gene>
<dbReference type="PANTHER" id="PTHR24305">
    <property type="entry name" value="CYTOCHROME P450"/>
    <property type="match status" value="1"/>
</dbReference>
<dbReference type="Proteomes" id="UP000016931">
    <property type="component" value="Unassembled WGS sequence"/>
</dbReference>
<evidence type="ECO:0000256" key="1">
    <source>
        <dbReference type="ARBA" id="ARBA00001971"/>
    </source>
</evidence>
<name>N1QFU7_SPHMS</name>
<dbReference type="InterPro" id="IPR001128">
    <property type="entry name" value="Cyt_P450"/>
</dbReference>
<protein>
    <submittedName>
        <fullName evidence="6">Cytochrome P450</fullName>
    </submittedName>
</protein>
<comment type="cofactor">
    <cofactor evidence="1">
        <name>heme</name>
        <dbReference type="ChEBI" id="CHEBI:30413"/>
    </cofactor>
</comment>
<keyword evidence="3" id="KW-0560">Oxidoreductase</keyword>
<evidence type="ECO:0000313" key="6">
    <source>
        <dbReference type="EMBL" id="EMF12188.1"/>
    </source>
</evidence>
<dbReference type="HOGENOM" id="CLU_042557_0_0_1"/>
<reference evidence="6 7" key="1">
    <citation type="journal article" date="2012" name="PLoS Pathog.">
        <title>Diverse lifestyles and strategies of plant pathogenesis encoded in the genomes of eighteen Dothideomycetes fungi.</title>
        <authorList>
            <person name="Ohm R.A."/>
            <person name="Feau N."/>
            <person name="Henrissat B."/>
            <person name="Schoch C.L."/>
            <person name="Horwitz B.A."/>
            <person name="Barry K.W."/>
            <person name="Condon B.J."/>
            <person name="Copeland A.C."/>
            <person name="Dhillon B."/>
            <person name="Glaser F."/>
            <person name="Hesse C.N."/>
            <person name="Kosti I."/>
            <person name="LaButti K."/>
            <person name="Lindquist E.A."/>
            <person name="Lucas S."/>
            <person name="Salamov A.A."/>
            <person name="Bradshaw R.E."/>
            <person name="Ciuffetti L."/>
            <person name="Hamelin R.C."/>
            <person name="Kema G.H.J."/>
            <person name="Lawrence C."/>
            <person name="Scott J.A."/>
            <person name="Spatafora J.W."/>
            <person name="Turgeon B.G."/>
            <person name="de Wit P.J.G.M."/>
            <person name="Zhong S."/>
            <person name="Goodwin S.B."/>
            <person name="Grigoriev I.V."/>
        </authorList>
    </citation>
    <scope>NUCLEOTIDE SEQUENCE [LARGE SCALE GENOMIC DNA]</scope>
    <source>
        <strain evidence="6 7">SO2202</strain>
    </source>
</reference>
<dbReference type="InterPro" id="IPR036396">
    <property type="entry name" value="Cyt_P450_sf"/>
</dbReference>
<keyword evidence="5" id="KW-0472">Membrane</keyword>